<accession>A0A0A9G920</accession>
<evidence type="ECO:0000256" key="1">
    <source>
        <dbReference type="SAM" id="MobiDB-lite"/>
    </source>
</evidence>
<reference evidence="2" key="2">
    <citation type="journal article" date="2015" name="Data Brief">
        <title>Shoot transcriptome of the giant reed, Arundo donax.</title>
        <authorList>
            <person name="Barrero R.A."/>
            <person name="Guerrero F.D."/>
            <person name="Moolhuijzen P."/>
            <person name="Goolsby J.A."/>
            <person name="Tidwell J."/>
            <person name="Bellgard S.E."/>
            <person name="Bellgard M.I."/>
        </authorList>
    </citation>
    <scope>NUCLEOTIDE SEQUENCE</scope>
    <source>
        <tissue evidence="2">Shoot tissue taken approximately 20 cm above the soil surface</tissue>
    </source>
</reference>
<proteinExistence type="predicted"/>
<feature type="compositionally biased region" description="Low complexity" evidence="1">
    <location>
        <begin position="59"/>
        <end position="78"/>
    </location>
</feature>
<reference evidence="2" key="1">
    <citation type="submission" date="2014-09" db="EMBL/GenBank/DDBJ databases">
        <authorList>
            <person name="Magalhaes I.L.F."/>
            <person name="Oliveira U."/>
            <person name="Santos F.R."/>
            <person name="Vidigal T.H.D.A."/>
            <person name="Brescovit A.D."/>
            <person name="Santos A.J."/>
        </authorList>
    </citation>
    <scope>NUCLEOTIDE SEQUENCE</scope>
    <source>
        <tissue evidence="2">Shoot tissue taken approximately 20 cm above the soil surface</tissue>
    </source>
</reference>
<organism evidence="2">
    <name type="scientific">Arundo donax</name>
    <name type="common">Giant reed</name>
    <name type="synonym">Donax arundinaceus</name>
    <dbReference type="NCBI Taxonomy" id="35708"/>
    <lineage>
        <taxon>Eukaryota</taxon>
        <taxon>Viridiplantae</taxon>
        <taxon>Streptophyta</taxon>
        <taxon>Embryophyta</taxon>
        <taxon>Tracheophyta</taxon>
        <taxon>Spermatophyta</taxon>
        <taxon>Magnoliopsida</taxon>
        <taxon>Liliopsida</taxon>
        <taxon>Poales</taxon>
        <taxon>Poaceae</taxon>
        <taxon>PACMAD clade</taxon>
        <taxon>Arundinoideae</taxon>
        <taxon>Arundineae</taxon>
        <taxon>Arundo</taxon>
    </lineage>
</organism>
<protein>
    <submittedName>
        <fullName evidence="2">Uncharacterized protein</fullName>
    </submittedName>
</protein>
<evidence type="ECO:0000313" key="2">
    <source>
        <dbReference type="EMBL" id="JAE19954.1"/>
    </source>
</evidence>
<dbReference type="AlphaFoldDB" id="A0A0A9G920"/>
<dbReference type="EMBL" id="GBRH01177942">
    <property type="protein sequence ID" value="JAE19954.1"/>
    <property type="molecule type" value="Transcribed_RNA"/>
</dbReference>
<name>A0A0A9G920_ARUDO</name>
<feature type="region of interest" description="Disordered" evidence="1">
    <location>
        <begin position="59"/>
        <end position="96"/>
    </location>
</feature>
<sequence>MLVHLLPPVALHRDVRHLRRPLVDGSIRCRLLTLLLLLHRSSAAAAAASFLLIARAQPAAPRPSSTHGGSLGTAGAALTKRRHRRRGSTTSTAGAVHALLPRLEDAEEVLGVRHVPEPAVVADHQLAQAVRH</sequence>